<feature type="transmembrane region" description="Helical" evidence="1">
    <location>
        <begin position="15"/>
        <end position="33"/>
    </location>
</feature>
<dbReference type="RefSeq" id="WP_323868750.1">
    <property type="nucleotide sequence ID" value="NZ_JACXBF010000170.1"/>
</dbReference>
<name>A0AAW3YTF8_9GAMM</name>
<keyword evidence="1" id="KW-1133">Transmembrane helix</keyword>
<proteinExistence type="predicted"/>
<keyword evidence="1" id="KW-0812">Transmembrane</keyword>
<comment type="caution">
    <text evidence="2">The sequence shown here is derived from an EMBL/GenBank/DDBJ whole genome shotgun (WGS) entry which is preliminary data.</text>
</comment>
<feature type="transmembrane region" description="Helical" evidence="1">
    <location>
        <begin position="54"/>
        <end position="73"/>
    </location>
</feature>
<keyword evidence="1" id="KW-0472">Membrane</keyword>
<evidence type="ECO:0000313" key="2">
    <source>
        <dbReference type="EMBL" id="MBD2800334.1"/>
    </source>
</evidence>
<accession>A0AAW3YTF8</accession>
<feature type="transmembrane region" description="Helical" evidence="1">
    <location>
        <begin position="85"/>
        <end position="104"/>
    </location>
</feature>
<dbReference type="AlphaFoldDB" id="A0AAW3YTF8"/>
<gene>
    <name evidence="2" type="ORF">ID854_07660</name>
</gene>
<evidence type="ECO:0000256" key="1">
    <source>
        <dbReference type="SAM" id="Phobius"/>
    </source>
</evidence>
<reference evidence="2" key="2">
    <citation type="journal article" date="2024" name="Toxins">
        <title>Genome Sequence Analysis of Native Xenorhabdus Strains Isolated from Entomopathogenic Nematodes in Argentina.</title>
        <authorList>
            <person name="Palma L."/>
            <person name="Frizzo L."/>
            <person name="Kaiser S."/>
            <person name="Berry C."/>
            <person name="Caballero P."/>
            <person name="Bode H.B."/>
            <person name="Del Valle E.E."/>
        </authorList>
    </citation>
    <scope>NUCLEOTIDE SEQUENCE</scope>
    <source>
        <strain evidence="2">M</strain>
    </source>
</reference>
<reference evidence="2" key="1">
    <citation type="submission" date="2020-09" db="EMBL/GenBank/DDBJ databases">
        <authorList>
            <person name="Palma L."/>
            <person name="Caballero P."/>
            <person name="Berry C."/>
            <person name="Del Valle E."/>
        </authorList>
    </citation>
    <scope>NUCLEOTIDE SEQUENCE</scope>
    <source>
        <strain evidence="2">M</strain>
    </source>
</reference>
<organism evidence="2">
    <name type="scientific">Xenorhabdus szentirmaii</name>
    <dbReference type="NCBI Taxonomy" id="290112"/>
    <lineage>
        <taxon>Bacteria</taxon>
        <taxon>Pseudomonadati</taxon>
        <taxon>Pseudomonadota</taxon>
        <taxon>Gammaproteobacteria</taxon>
        <taxon>Enterobacterales</taxon>
        <taxon>Morganellaceae</taxon>
        <taxon>Xenorhabdus</taxon>
    </lineage>
</organism>
<protein>
    <submittedName>
        <fullName evidence="2">Uncharacterized protein</fullName>
    </submittedName>
</protein>
<dbReference type="EMBL" id="JACXBF010000170">
    <property type="protein sequence ID" value="MBD2800334.1"/>
    <property type="molecule type" value="Genomic_DNA"/>
</dbReference>
<dbReference type="Proteomes" id="UP001193920">
    <property type="component" value="Unassembled WGS sequence"/>
</dbReference>
<sequence length="112" mass="12637">MPEFMELLKSAFNESANYLTWSFFSIVAGFAFYQVKQKRKKKTKPIGVWEKGMYNFYALIFLVVGAVNILYIVDVFKNTVGSLSAVFMGLFAVLVGVNAGMVVWGQADKRDE</sequence>